<dbReference type="GO" id="GO:0004519">
    <property type="term" value="F:endonuclease activity"/>
    <property type="evidence" value="ECO:0007669"/>
    <property type="project" value="UniProtKB-KW"/>
</dbReference>
<geneLocation type="plasmid" evidence="1">
    <name>pPUV-2</name>
</geneLocation>
<geneLocation type="plasmid" evidence="2">
    <name>pPUV-3</name>
</geneLocation>
<dbReference type="EMBL" id="MT732180">
    <property type="protein sequence ID" value="QOJ62941.1"/>
    <property type="molecule type" value="Genomic_DNA"/>
</dbReference>
<evidence type="ECO:0000313" key="2">
    <source>
        <dbReference type="EMBL" id="QOJ63494.1"/>
    </source>
</evidence>
<keyword evidence="1" id="KW-0378">Hydrolase</keyword>
<dbReference type="AlphaFoldDB" id="A0A7L9E6S1"/>
<geneLocation type="plasmid" evidence="3">
    <name>pPUV-9</name>
</geneLocation>
<evidence type="ECO:0000313" key="3">
    <source>
        <dbReference type="EMBL" id="QOJ66773.1"/>
    </source>
</evidence>
<keyword evidence="1" id="KW-0540">Nuclease</keyword>
<organism evidence="1">
    <name type="scientific">Pseudomonas aeruginosa</name>
    <dbReference type="NCBI Taxonomy" id="287"/>
    <lineage>
        <taxon>Bacteria</taxon>
        <taxon>Pseudomonadati</taxon>
        <taxon>Pseudomonadota</taxon>
        <taxon>Gammaproteobacteria</taxon>
        <taxon>Pseudomonadales</taxon>
        <taxon>Pseudomonadaceae</taxon>
        <taxon>Pseudomonas</taxon>
    </lineage>
</organism>
<evidence type="ECO:0000313" key="1">
    <source>
        <dbReference type="EMBL" id="QOJ62941.1"/>
    </source>
</evidence>
<accession>A0A7L9E6S1</accession>
<keyword evidence="1" id="KW-0255">Endonuclease</keyword>
<name>A0A7L9E6S1_PSEAI</name>
<keyword evidence="1" id="KW-0614">Plasmid</keyword>
<dbReference type="EMBL" id="MT732187">
    <property type="protein sequence ID" value="QOJ66773.1"/>
    <property type="molecule type" value="Genomic_DNA"/>
</dbReference>
<sequence length="292" mass="31907">MSDYCIYLDGPSADLSKEHIIPMSLGGLDGFCIQADRQFNNAVGSKVDGAVANDFLMLFNRDKANAKGHSGAQPQPVARRATLIDGSPVQVTFSKSGLQIYDLKQRRYLGKGERRGGQVKIDGLTLDLNADIKFVAKVALAAGFYAYGDLFRTGVMHSEPRKIVNANSLTDIRPDVRLYTRFQSEQELPDPGDFQMLKMIVQLSGCSCVLIIPGKDCFGVVVGVLGEFMGMLNIPADTTGFPNEGDYDLGHCIFLQSGKVKRMSFRHVATKLSDYLEGKNDSVMTGLELHAP</sequence>
<reference evidence="1" key="1">
    <citation type="journal article" date="2021" name="Antimicrob. Agents Chemother.">
        <title>Epidemic territorial spread of IncP-2-type VIM-2 carbapenemase-encoding megaplasmids in nosocomial Pseudomonas aeruginosa populations.</title>
        <authorList>
            <person name="Urbanowicz P."/>
            <person name="Bitar I."/>
            <person name="Izdebski R."/>
            <person name="Baraniak A."/>
            <person name="Literacka E."/>
            <person name="Hrabak J."/>
            <person name="Gniadkowski M."/>
        </authorList>
    </citation>
    <scope>NUCLEOTIDE SEQUENCE</scope>
    <source>
        <strain evidence="1">NMI259/06</strain>
        <strain evidence="3">NMI3364/08</strain>
        <strain evidence="2">NMI981/06</strain>
        <plasmid evidence="1">pPUV-2</plasmid>
        <plasmid evidence="2">pPUV-3</plasmid>
        <plasmid evidence="3">pPUV-9</plasmid>
    </source>
</reference>
<dbReference type="RefSeq" id="WP_193826298.1">
    <property type="nucleotide sequence ID" value="NZ_MT732180.1"/>
</dbReference>
<dbReference type="EMBL" id="MT732181">
    <property type="protein sequence ID" value="QOJ63494.1"/>
    <property type="molecule type" value="Genomic_DNA"/>
</dbReference>
<proteinExistence type="predicted"/>
<protein>
    <submittedName>
        <fullName evidence="1">Putative endonuclease</fullName>
    </submittedName>
</protein>